<gene>
    <name evidence="2" type="ORF">GCM10007964_01380</name>
</gene>
<reference evidence="2" key="1">
    <citation type="journal article" date="2014" name="Int. J. Syst. Evol. Microbiol.">
        <title>Complete genome sequence of Corynebacterium casei LMG S-19264T (=DSM 44701T), isolated from a smear-ripened cheese.</title>
        <authorList>
            <consortium name="US DOE Joint Genome Institute (JGI-PGF)"/>
            <person name="Walter F."/>
            <person name="Albersmeier A."/>
            <person name="Kalinowski J."/>
            <person name="Ruckert C."/>
        </authorList>
    </citation>
    <scope>NUCLEOTIDE SEQUENCE</scope>
    <source>
        <strain evidence="2">JCM 13064</strain>
    </source>
</reference>
<reference evidence="2" key="2">
    <citation type="submission" date="2020-09" db="EMBL/GenBank/DDBJ databases">
        <authorList>
            <person name="Sun Q."/>
            <person name="Ohkuma M."/>
        </authorList>
    </citation>
    <scope>NUCLEOTIDE SEQUENCE</scope>
    <source>
        <strain evidence="2">JCM 13064</strain>
    </source>
</reference>
<sequence length="126" mass="14052">MAPEPIVTATRYEVSCLPVDHRERRHFTLTVEYRGRGLWAVSDGFEVLGKDGTWDHEPLSSSREEDWIAAHRFDLDTALEIAKKAAPHITINGFTVEKVLADIAAREAAERPGTTRNDPEQLGGGR</sequence>
<evidence type="ECO:0000313" key="3">
    <source>
        <dbReference type="Proteomes" id="UP000645217"/>
    </source>
</evidence>
<evidence type="ECO:0000256" key="1">
    <source>
        <dbReference type="SAM" id="MobiDB-lite"/>
    </source>
</evidence>
<accession>A0A917VC96</accession>
<keyword evidence="3" id="KW-1185">Reference proteome</keyword>
<name>A0A917VC96_9ACTN</name>
<dbReference type="RefSeq" id="WP_203967885.1">
    <property type="nucleotide sequence ID" value="NZ_BOOT01000005.1"/>
</dbReference>
<comment type="caution">
    <text evidence="2">The sequence shown here is derived from an EMBL/GenBank/DDBJ whole genome shotgun (WGS) entry which is preliminary data.</text>
</comment>
<dbReference type="Proteomes" id="UP000645217">
    <property type="component" value="Unassembled WGS sequence"/>
</dbReference>
<evidence type="ECO:0000313" key="2">
    <source>
        <dbReference type="EMBL" id="GGK61951.1"/>
    </source>
</evidence>
<feature type="region of interest" description="Disordered" evidence="1">
    <location>
        <begin position="106"/>
        <end position="126"/>
    </location>
</feature>
<protein>
    <submittedName>
        <fullName evidence="2">Uncharacterized protein</fullName>
    </submittedName>
</protein>
<proteinExistence type="predicted"/>
<dbReference type="EMBL" id="BMNT01000001">
    <property type="protein sequence ID" value="GGK61951.1"/>
    <property type="molecule type" value="Genomic_DNA"/>
</dbReference>
<organism evidence="2 3">
    <name type="scientific">Sphaerisporangium melleum</name>
    <dbReference type="NCBI Taxonomy" id="321316"/>
    <lineage>
        <taxon>Bacteria</taxon>
        <taxon>Bacillati</taxon>
        <taxon>Actinomycetota</taxon>
        <taxon>Actinomycetes</taxon>
        <taxon>Streptosporangiales</taxon>
        <taxon>Streptosporangiaceae</taxon>
        <taxon>Sphaerisporangium</taxon>
    </lineage>
</organism>
<dbReference type="AlphaFoldDB" id="A0A917VC96"/>